<keyword evidence="1" id="KW-0812">Transmembrane</keyword>
<protein>
    <submittedName>
        <fullName evidence="2">Uncharacterized protein</fullName>
    </submittedName>
</protein>
<feature type="transmembrane region" description="Helical" evidence="1">
    <location>
        <begin position="198"/>
        <end position="220"/>
    </location>
</feature>
<reference evidence="2" key="2">
    <citation type="journal article" date="2021" name="PeerJ">
        <title>Extensive microbial diversity within the chicken gut microbiome revealed by metagenomics and culture.</title>
        <authorList>
            <person name="Gilroy R."/>
            <person name="Ravi A."/>
            <person name="Getino M."/>
            <person name="Pursley I."/>
            <person name="Horton D.L."/>
            <person name="Alikhan N.F."/>
            <person name="Baker D."/>
            <person name="Gharbi K."/>
            <person name="Hall N."/>
            <person name="Watson M."/>
            <person name="Adriaenssens E.M."/>
            <person name="Foster-Nyarko E."/>
            <person name="Jarju S."/>
            <person name="Secka A."/>
            <person name="Antonio M."/>
            <person name="Oren A."/>
            <person name="Chaudhuri R.R."/>
            <person name="La Ragione R."/>
            <person name="Hildebrand F."/>
            <person name="Pallen M.J."/>
        </authorList>
    </citation>
    <scope>NUCLEOTIDE SEQUENCE</scope>
    <source>
        <strain evidence="2">ChiBcec15-4380</strain>
    </source>
</reference>
<feature type="transmembrane region" description="Helical" evidence="1">
    <location>
        <begin position="156"/>
        <end position="178"/>
    </location>
</feature>
<proteinExistence type="predicted"/>
<evidence type="ECO:0000256" key="1">
    <source>
        <dbReference type="SAM" id="Phobius"/>
    </source>
</evidence>
<dbReference type="EMBL" id="DVHE01000046">
    <property type="protein sequence ID" value="HIR50729.1"/>
    <property type="molecule type" value="Genomic_DNA"/>
</dbReference>
<dbReference type="AlphaFoldDB" id="A0A9D1DHF9"/>
<dbReference type="Proteomes" id="UP000824239">
    <property type="component" value="Unassembled WGS sequence"/>
</dbReference>
<evidence type="ECO:0000313" key="2">
    <source>
        <dbReference type="EMBL" id="HIR50729.1"/>
    </source>
</evidence>
<feature type="transmembrane region" description="Helical" evidence="1">
    <location>
        <begin position="129"/>
        <end position="150"/>
    </location>
</feature>
<feature type="transmembrane region" description="Helical" evidence="1">
    <location>
        <begin position="46"/>
        <end position="67"/>
    </location>
</feature>
<feature type="transmembrane region" description="Helical" evidence="1">
    <location>
        <begin position="314"/>
        <end position="332"/>
    </location>
</feature>
<feature type="transmembrane region" description="Helical" evidence="1">
    <location>
        <begin position="226"/>
        <end position="244"/>
    </location>
</feature>
<keyword evidence="1" id="KW-0472">Membrane</keyword>
<feature type="transmembrane region" description="Helical" evidence="1">
    <location>
        <begin position="87"/>
        <end position="108"/>
    </location>
</feature>
<reference evidence="2" key="1">
    <citation type="submission" date="2020-10" db="EMBL/GenBank/DDBJ databases">
        <authorList>
            <person name="Gilroy R."/>
        </authorList>
    </citation>
    <scope>NUCLEOTIDE SEQUENCE</scope>
    <source>
        <strain evidence="2">ChiBcec15-4380</strain>
    </source>
</reference>
<feature type="transmembrane region" description="Helical" evidence="1">
    <location>
        <begin position="466"/>
        <end position="483"/>
    </location>
</feature>
<sequence>MVKTLRLSFALKNTYRVNSILYAVKQIPILKRLLPDSLYRIRGFKIFANVLTGIWELLSIFLGKFLYFLTMVCGIGLLYDKAPPEAVFLHILLFLTVIGAFTNTHLFNPTRDKYYAMILLRMDARAYTLSNYAYAMAKVVAGFLPLALLFGLQRGVAWWCCLLLPLAVAGAKLTVAAVSLRDYARRGFAYNENKLTKYVWLAAGLLLALAYGLPALGVVLPVGVSMAAFGLLIVSGAVSIRTICTFQSYRAVNQELLAQMLQQMDSAKTAAKKTVEKSISADTSITSRRQGFAYLNELFIKRHQKILWKATEKITAVILGLAAVGLLAIRLSPEVGETLNGILLLWLPYFTFIMYSLNRGTGFTRALFMNCDHSLLTYAFFKEPKCILALFRIRLWEIIKINAVPALTLGGGLALLLYASGGTENPLDYAVLVVTILALSVFFSIHYLTIYYLLQPYNAGTELKSGTYSLVMMGTYLVCFFLMNVRLPILVFGLGCIAFCLIYSVVACVLVYRLAPKTFRIRA</sequence>
<keyword evidence="1" id="KW-1133">Transmembrane helix</keyword>
<gene>
    <name evidence="2" type="ORF">IAA53_05515</name>
</gene>
<accession>A0A9D1DHF9</accession>
<feature type="transmembrane region" description="Helical" evidence="1">
    <location>
        <begin position="401"/>
        <end position="419"/>
    </location>
</feature>
<feature type="transmembrane region" description="Helical" evidence="1">
    <location>
        <begin position="431"/>
        <end position="454"/>
    </location>
</feature>
<comment type="caution">
    <text evidence="2">The sequence shown here is derived from an EMBL/GenBank/DDBJ whole genome shotgun (WGS) entry which is preliminary data.</text>
</comment>
<name>A0A9D1DHF9_9FIRM</name>
<feature type="transmembrane region" description="Helical" evidence="1">
    <location>
        <begin position="489"/>
        <end position="512"/>
    </location>
</feature>
<organism evidence="2 3">
    <name type="scientific">Candidatus Avoscillospira avicola</name>
    <dbReference type="NCBI Taxonomy" id="2840706"/>
    <lineage>
        <taxon>Bacteria</taxon>
        <taxon>Bacillati</taxon>
        <taxon>Bacillota</taxon>
        <taxon>Clostridia</taxon>
        <taxon>Eubacteriales</taxon>
        <taxon>Oscillospiraceae</taxon>
        <taxon>Oscillospiraceae incertae sedis</taxon>
        <taxon>Candidatus Avoscillospira</taxon>
    </lineage>
</organism>
<evidence type="ECO:0000313" key="3">
    <source>
        <dbReference type="Proteomes" id="UP000824239"/>
    </source>
</evidence>
<feature type="transmembrane region" description="Helical" evidence="1">
    <location>
        <begin position="338"/>
        <end position="357"/>
    </location>
</feature>